<name>A0ABQ6MQS6_9STRA</name>
<keyword evidence="3" id="KW-1185">Reference proteome</keyword>
<gene>
    <name evidence="2" type="ORF">TeGR_g3005</name>
</gene>
<accession>A0ABQ6MQS6</accession>
<reference evidence="2 3" key="1">
    <citation type="journal article" date="2023" name="Commun. Biol.">
        <title>Genome analysis of Parmales, the sister group of diatoms, reveals the evolutionary specialization of diatoms from phago-mixotrophs to photoautotrophs.</title>
        <authorList>
            <person name="Ban H."/>
            <person name="Sato S."/>
            <person name="Yoshikawa S."/>
            <person name="Yamada K."/>
            <person name="Nakamura Y."/>
            <person name="Ichinomiya M."/>
            <person name="Sato N."/>
            <person name="Blanc-Mathieu R."/>
            <person name="Endo H."/>
            <person name="Kuwata A."/>
            <person name="Ogata H."/>
        </authorList>
    </citation>
    <scope>NUCLEOTIDE SEQUENCE [LARGE SCALE GENOMIC DNA]</scope>
</reference>
<feature type="non-terminal residue" evidence="2">
    <location>
        <position position="1"/>
    </location>
</feature>
<proteinExistence type="predicted"/>
<evidence type="ECO:0000313" key="2">
    <source>
        <dbReference type="EMBL" id="GMI30305.1"/>
    </source>
</evidence>
<feature type="region of interest" description="Disordered" evidence="1">
    <location>
        <begin position="50"/>
        <end position="72"/>
    </location>
</feature>
<evidence type="ECO:0000313" key="3">
    <source>
        <dbReference type="Proteomes" id="UP001165060"/>
    </source>
</evidence>
<evidence type="ECO:0000256" key="1">
    <source>
        <dbReference type="SAM" id="MobiDB-lite"/>
    </source>
</evidence>
<comment type="caution">
    <text evidence="2">The sequence shown here is derived from an EMBL/GenBank/DDBJ whole genome shotgun (WGS) entry which is preliminary data.</text>
</comment>
<protein>
    <submittedName>
        <fullName evidence="2">Uncharacterized protein</fullName>
    </submittedName>
</protein>
<dbReference type="EMBL" id="BRYB01003093">
    <property type="protein sequence ID" value="GMI30305.1"/>
    <property type="molecule type" value="Genomic_DNA"/>
</dbReference>
<organism evidence="2 3">
    <name type="scientific">Tetraparma gracilis</name>
    <dbReference type="NCBI Taxonomy" id="2962635"/>
    <lineage>
        <taxon>Eukaryota</taxon>
        <taxon>Sar</taxon>
        <taxon>Stramenopiles</taxon>
        <taxon>Ochrophyta</taxon>
        <taxon>Bolidophyceae</taxon>
        <taxon>Parmales</taxon>
        <taxon>Triparmaceae</taxon>
        <taxon>Tetraparma</taxon>
    </lineage>
</organism>
<sequence>RAIVDGLRTSIVDFSTGVEGTTPKDVMDLLLLTQYFDMLKDVASNPQCKKMFVPSSTGPGDDTRNGIMQATS</sequence>
<dbReference type="Proteomes" id="UP001165060">
    <property type="component" value="Unassembled WGS sequence"/>
</dbReference>